<name>A0A0V1KN11_9BILA</name>
<organism evidence="3 4">
    <name type="scientific">Trichinella nativa</name>
    <dbReference type="NCBI Taxonomy" id="6335"/>
    <lineage>
        <taxon>Eukaryota</taxon>
        <taxon>Metazoa</taxon>
        <taxon>Ecdysozoa</taxon>
        <taxon>Nematoda</taxon>
        <taxon>Enoplea</taxon>
        <taxon>Dorylaimia</taxon>
        <taxon>Trichinellida</taxon>
        <taxon>Trichinellidae</taxon>
        <taxon>Trichinella</taxon>
    </lineage>
</organism>
<evidence type="ECO:0000313" key="3">
    <source>
        <dbReference type="EMBL" id="KRZ48656.1"/>
    </source>
</evidence>
<keyword evidence="1" id="KW-0812">Transmembrane</keyword>
<accession>A0A0V1KN11</accession>
<feature type="transmembrane region" description="Helical" evidence="1">
    <location>
        <begin position="100"/>
        <end position="122"/>
    </location>
</feature>
<feature type="signal peptide" evidence="2">
    <location>
        <begin position="1"/>
        <end position="24"/>
    </location>
</feature>
<feature type="chain" id="PRO_5006881129" evidence="2">
    <location>
        <begin position="25"/>
        <end position="131"/>
    </location>
</feature>
<keyword evidence="1" id="KW-1133">Transmembrane helix</keyword>
<evidence type="ECO:0000313" key="4">
    <source>
        <dbReference type="Proteomes" id="UP000054721"/>
    </source>
</evidence>
<sequence>MDRFTIFILKELCAIAFISLDVYARGMMSSVLNNRNMENHIPQLHQLYAQTQVAIVLLSPSCIGLAAPCNFRPEVALSHTRLGITETIASLSSNNKIFKLYIIAVTATTLPVGGLMVTIALLTTGRVRTRS</sequence>
<dbReference type="Proteomes" id="UP000054721">
    <property type="component" value="Unassembled WGS sequence"/>
</dbReference>
<reference evidence="3 4" key="1">
    <citation type="submission" date="2015-05" db="EMBL/GenBank/DDBJ databases">
        <title>Evolution of Trichinella species and genotypes.</title>
        <authorList>
            <person name="Korhonen P.K."/>
            <person name="Edoardo P."/>
            <person name="Giuseppe L.R."/>
            <person name="Gasser R.B."/>
        </authorList>
    </citation>
    <scope>NUCLEOTIDE SEQUENCE [LARGE SCALE GENOMIC DNA]</scope>
    <source>
        <strain evidence="3">ISS10</strain>
    </source>
</reference>
<dbReference type="EMBL" id="JYDW01000379">
    <property type="protein sequence ID" value="KRZ48656.1"/>
    <property type="molecule type" value="Genomic_DNA"/>
</dbReference>
<dbReference type="OrthoDB" id="10386390at2759"/>
<evidence type="ECO:0000256" key="1">
    <source>
        <dbReference type="SAM" id="Phobius"/>
    </source>
</evidence>
<keyword evidence="1" id="KW-0472">Membrane</keyword>
<keyword evidence="4" id="KW-1185">Reference proteome</keyword>
<gene>
    <name evidence="3" type="ORF">T02_8301</name>
</gene>
<proteinExistence type="predicted"/>
<comment type="caution">
    <text evidence="3">The sequence shown here is derived from an EMBL/GenBank/DDBJ whole genome shotgun (WGS) entry which is preliminary data.</text>
</comment>
<dbReference type="AlphaFoldDB" id="A0A0V1KN11"/>
<evidence type="ECO:0000256" key="2">
    <source>
        <dbReference type="SAM" id="SignalP"/>
    </source>
</evidence>
<protein>
    <submittedName>
        <fullName evidence="3">Uncharacterized protein</fullName>
    </submittedName>
</protein>
<keyword evidence="2" id="KW-0732">Signal</keyword>